<dbReference type="InterPro" id="IPR016979">
    <property type="entry name" value="DUF2129"/>
</dbReference>
<sequence>MLDNQENNEVIEFELTPRRSLIVWVYNLRQLKTLKKYGPIAYVSRKMKYVIIYMDESAIEQARGALEKLHFVKGVDFSYRPDVSMDFGERVGTSEALNQESENDDSIEITSINS</sequence>
<name>A0A430ADF0_9ENTE</name>
<evidence type="ECO:0000313" key="4">
    <source>
        <dbReference type="Proteomes" id="UP000287101"/>
    </source>
</evidence>
<protein>
    <submittedName>
        <fullName evidence="3">Uncharacterized protein</fullName>
    </submittedName>
</protein>
<comment type="caution">
    <text evidence="3">The sequence shown here is derived from an EMBL/GenBank/DDBJ whole genome shotgun (WGS) entry which is preliminary data.</text>
</comment>
<dbReference type="AlphaFoldDB" id="A0A430ADF0"/>
<proteinExistence type="predicted"/>
<reference evidence="3 4" key="1">
    <citation type="submission" date="2017-05" db="EMBL/GenBank/DDBJ databases">
        <title>Vagococcus spp. assemblies.</title>
        <authorList>
            <person name="Gulvik C.A."/>
        </authorList>
    </citation>
    <scope>NUCLEOTIDE SEQUENCE [LARGE SCALE GENOMIC DNA]</scope>
    <source>
        <strain evidence="3 4">CCUG 41755</strain>
    </source>
</reference>
<keyword evidence="4" id="KW-1185">Reference proteome</keyword>
<gene>
    <name evidence="3" type="ORF">CBF31_04310</name>
</gene>
<organism evidence="3 4">
    <name type="scientific">Vagococcus fessus</name>
    <dbReference type="NCBI Taxonomy" id="120370"/>
    <lineage>
        <taxon>Bacteria</taxon>
        <taxon>Bacillati</taxon>
        <taxon>Bacillota</taxon>
        <taxon>Bacilli</taxon>
        <taxon>Lactobacillales</taxon>
        <taxon>Enterococcaceae</taxon>
        <taxon>Vagococcus</taxon>
    </lineage>
</organism>
<dbReference type="EMBL" id="NGJY01000001">
    <property type="protein sequence ID" value="RSU05246.1"/>
    <property type="molecule type" value="Genomic_DNA"/>
</dbReference>
<feature type="region of interest" description="Disordered" evidence="2">
    <location>
        <begin position="94"/>
        <end position="114"/>
    </location>
</feature>
<evidence type="ECO:0000313" key="3">
    <source>
        <dbReference type="EMBL" id="RSU05246.1"/>
    </source>
</evidence>
<evidence type="ECO:0000256" key="2">
    <source>
        <dbReference type="SAM" id="MobiDB-lite"/>
    </source>
</evidence>
<dbReference type="Proteomes" id="UP000287101">
    <property type="component" value="Unassembled WGS sequence"/>
</dbReference>
<accession>A0A430ADF0</accession>
<dbReference type="OrthoDB" id="2990788at2"/>
<dbReference type="Pfam" id="PF09902">
    <property type="entry name" value="DUF2129"/>
    <property type="match status" value="1"/>
</dbReference>
<keyword evidence="1" id="KW-0963">Cytoplasm</keyword>
<dbReference type="RefSeq" id="WP_126831183.1">
    <property type="nucleotide sequence ID" value="NZ_CBCRYB010000003.1"/>
</dbReference>
<evidence type="ECO:0000256" key="1">
    <source>
        <dbReference type="ARBA" id="ARBA00022490"/>
    </source>
</evidence>